<dbReference type="CDD" id="cd06578">
    <property type="entry name" value="HemD"/>
    <property type="match status" value="1"/>
</dbReference>
<evidence type="ECO:0000256" key="2">
    <source>
        <dbReference type="ARBA" id="ARBA00008133"/>
    </source>
</evidence>
<dbReference type="SUPFAM" id="SSF69618">
    <property type="entry name" value="HemD-like"/>
    <property type="match status" value="1"/>
</dbReference>
<reference evidence="11 12" key="1">
    <citation type="submission" date="2024-09" db="EMBL/GenBank/DDBJ databases">
        <title>Draft genome sequence of Candidatus Magnetaquicoccaceae bacterium FCR-1.</title>
        <authorList>
            <person name="Shimoshige H."/>
            <person name="Shimamura S."/>
            <person name="Taoka A."/>
            <person name="Kobayashi H."/>
            <person name="Maekawa T."/>
        </authorList>
    </citation>
    <scope>NUCLEOTIDE SEQUENCE [LARGE SCALE GENOMIC DNA]</scope>
    <source>
        <strain evidence="11 12">FCR-1</strain>
    </source>
</reference>
<proteinExistence type="inferred from homology"/>
<dbReference type="PANTHER" id="PTHR38042">
    <property type="entry name" value="UROPORPHYRINOGEN-III SYNTHASE, CHLOROPLASTIC"/>
    <property type="match status" value="1"/>
</dbReference>
<keyword evidence="5 9" id="KW-0627">Porphyrin biosynthesis</keyword>
<comment type="function">
    <text evidence="6 9">Catalyzes cyclization of the linear tetrapyrrole, hydroxymethylbilane, to the macrocyclic uroporphyrinogen III.</text>
</comment>
<evidence type="ECO:0000256" key="7">
    <source>
        <dbReference type="ARBA" id="ARBA00040167"/>
    </source>
</evidence>
<comment type="similarity">
    <text evidence="2 9">Belongs to the uroporphyrinogen-III synthase family.</text>
</comment>
<evidence type="ECO:0000256" key="6">
    <source>
        <dbReference type="ARBA" id="ARBA00037589"/>
    </source>
</evidence>
<evidence type="ECO:0000256" key="4">
    <source>
        <dbReference type="ARBA" id="ARBA00023239"/>
    </source>
</evidence>
<dbReference type="Pfam" id="PF02602">
    <property type="entry name" value="HEM4"/>
    <property type="match status" value="1"/>
</dbReference>
<evidence type="ECO:0000256" key="3">
    <source>
        <dbReference type="ARBA" id="ARBA00013109"/>
    </source>
</evidence>
<evidence type="ECO:0000256" key="1">
    <source>
        <dbReference type="ARBA" id="ARBA00004772"/>
    </source>
</evidence>
<evidence type="ECO:0000256" key="9">
    <source>
        <dbReference type="RuleBase" id="RU366031"/>
    </source>
</evidence>
<gene>
    <name evidence="11" type="ORF">SIID45300_00115</name>
</gene>
<protein>
    <recommendedName>
        <fullName evidence="7 9">Uroporphyrinogen-III synthase</fullName>
        <ecNumber evidence="3 9">4.2.1.75</ecNumber>
    </recommendedName>
</protein>
<organism evidence="11 12">
    <name type="scientific">Candidatus Magnetaquiglobus chichijimensis</name>
    <dbReference type="NCBI Taxonomy" id="3141448"/>
    <lineage>
        <taxon>Bacteria</taxon>
        <taxon>Pseudomonadati</taxon>
        <taxon>Pseudomonadota</taxon>
        <taxon>Magnetococcia</taxon>
        <taxon>Magnetococcales</taxon>
        <taxon>Candidatus Magnetaquicoccaceae</taxon>
        <taxon>Candidatus Magnetaquiglobus</taxon>
    </lineage>
</organism>
<comment type="catalytic activity">
    <reaction evidence="8 9">
        <text>hydroxymethylbilane = uroporphyrinogen III + H2O</text>
        <dbReference type="Rhea" id="RHEA:18965"/>
        <dbReference type="ChEBI" id="CHEBI:15377"/>
        <dbReference type="ChEBI" id="CHEBI:57308"/>
        <dbReference type="ChEBI" id="CHEBI:57845"/>
        <dbReference type="EC" id="4.2.1.75"/>
    </reaction>
</comment>
<dbReference type="InterPro" id="IPR039793">
    <property type="entry name" value="UROS/Hem4"/>
</dbReference>
<evidence type="ECO:0000256" key="8">
    <source>
        <dbReference type="ARBA" id="ARBA00048617"/>
    </source>
</evidence>
<keyword evidence="4 9" id="KW-0456">Lyase</keyword>
<sequence>MHLANRLILVTRPQPGATETARQIERWHGQALLAPLTAIEPVEDPAPLRDALSRLHTYDALLVTSANGARALSAALPDGIIPPPLFAVGQKSANVLRERGWMVNVPDQAEGGEKLGETLLERLPDARRLLFLRAEEGREELINLLTAQGRTVDTVAVYRSVAAERLPDAVLERLPEVAAMLLFSPRGAGILLDLLPDGPPPGCVLAALSPLTAEVLTRRGVGVAVVPPLPSGEALLRALNDYWSRSPN</sequence>
<evidence type="ECO:0000313" key="11">
    <source>
        <dbReference type="EMBL" id="GAB0055818.1"/>
    </source>
</evidence>
<evidence type="ECO:0000256" key="5">
    <source>
        <dbReference type="ARBA" id="ARBA00023244"/>
    </source>
</evidence>
<dbReference type="EC" id="4.2.1.75" evidence="3 9"/>
<dbReference type="PANTHER" id="PTHR38042:SF1">
    <property type="entry name" value="UROPORPHYRINOGEN-III SYNTHASE, CHLOROPLASTIC"/>
    <property type="match status" value="1"/>
</dbReference>
<accession>A0ABQ0C4K4</accession>
<dbReference type="RefSeq" id="WP_420903529.1">
    <property type="nucleotide sequence ID" value="NZ_BAAFGK010000001.1"/>
</dbReference>
<evidence type="ECO:0000313" key="12">
    <source>
        <dbReference type="Proteomes" id="UP001628193"/>
    </source>
</evidence>
<dbReference type="EMBL" id="BAAFGK010000001">
    <property type="protein sequence ID" value="GAB0055818.1"/>
    <property type="molecule type" value="Genomic_DNA"/>
</dbReference>
<dbReference type="InterPro" id="IPR036108">
    <property type="entry name" value="4pyrrol_syn_uPrphyn_synt_sf"/>
</dbReference>
<name>A0ABQ0C4K4_9PROT</name>
<dbReference type="InterPro" id="IPR003754">
    <property type="entry name" value="4pyrrol_synth_uPrphyn_synth"/>
</dbReference>
<dbReference type="Gene3D" id="3.40.50.10090">
    <property type="match status" value="2"/>
</dbReference>
<comment type="caution">
    <text evidence="11">The sequence shown here is derived from an EMBL/GenBank/DDBJ whole genome shotgun (WGS) entry which is preliminary data.</text>
</comment>
<dbReference type="Proteomes" id="UP001628193">
    <property type="component" value="Unassembled WGS sequence"/>
</dbReference>
<feature type="domain" description="Tetrapyrrole biosynthesis uroporphyrinogen III synthase" evidence="10">
    <location>
        <begin position="19"/>
        <end position="236"/>
    </location>
</feature>
<keyword evidence="12" id="KW-1185">Reference proteome</keyword>
<comment type="pathway">
    <text evidence="1 9">Porphyrin-containing compound metabolism; protoporphyrin-IX biosynthesis; coproporphyrinogen-III from 5-aminolevulinate: step 3/4.</text>
</comment>
<evidence type="ECO:0000259" key="10">
    <source>
        <dbReference type="Pfam" id="PF02602"/>
    </source>
</evidence>